<proteinExistence type="predicted"/>
<protein>
    <recommendedName>
        <fullName evidence="4">YcxB-like protein domain-containing protein</fullName>
    </recommendedName>
</protein>
<dbReference type="OrthoDB" id="6118195at2"/>
<keyword evidence="1" id="KW-0472">Membrane</keyword>
<evidence type="ECO:0000313" key="3">
    <source>
        <dbReference type="Proteomes" id="UP000239263"/>
    </source>
</evidence>
<dbReference type="Proteomes" id="UP000239263">
    <property type="component" value="Unassembled WGS sequence"/>
</dbReference>
<comment type="caution">
    <text evidence="2">The sequence shown here is derived from an EMBL/GenBank/DDBJ whole genome shotgun (WGS) entry which is preliminary data.</text>
</comment>
<accession>A0A2S7XBL1</accession>
<evidence type="ECO:0008006" key="4">
    <source>
        <dbReference type="Google" id="ProtNLM"/>
    </source>
</evidence>
<evidence type="ECO:0000313" key="2">
    <source>
        <dbReference type="EMBL" id="PQJ88733.1"/>
    </source>
</evidence>
<dbReference type="RefSeq" id="WP_105054326.1">
    <property type="nucleotide sequence ID" value="NZ_CAWNRT010000001.1"/>
</dbReference>
<dbReference type="AlphaFoldDB" id="A0A2S7XBL1"/>
<keyword evidence="1" id="KW-0812">Transmembrane</keyword>
<sequence>MSKDFSVTTEYILDKTFFTECYDQTSQPITFPKAYLKGILFFLFGVALLKLDLLPNGYIGWFFIALSIIEAFSIYFKRTWWVWRQSISSLSGSKVVFKVDANGVSYKSLKNTKNSRPIAWSDIDQVEQSDLGLIFHIGKQRQYVSKSCLNEKEIAFIVEQHETSKAE</sequence>
<name>A0A2S7XBL1_9GAMM</name>
<gene>
    <name evidence="2" type="ORF">BTO22_03705</name>
</gene>
<evidence type="ECO:0000256" key="1">
    <source>
        <dbReference type="SAM" id="Phobius"/>
    </source>
</evidence>
<feature type="transmembrane region" description="Helical" evidence="1">
    <location>
        <begin position="57"/>
        <end position="76"/>
    </location>
</feature>
<organism evidence="2 3">
    <name type="scientific">Aliivibrio sifiae</name>
    <dbReference type="NCBI Taxonomy" id="566293"/>
    <lineage>
        <taxon>Bacteria</taxon>
        <taxon>Pseudomonadati</taxon>
        <taxon>Pseudomonadota</taxon>
        <taxon>Gammaproteobacteria</taxon>
        <taxon>Vibrionales</taxon>
        <taxon>Vibrionaceae</taxon>
        <taxon>Aliivibrio</taxon>
    </lineage>
</organism>
<keyword evidence="1" id="KW-1133">Transmembrane helix</keyword>
<dbReference type="EMBL" id="MSCO01000001">
    <property type="protein sequence ID" value="PQJ88733.1"/>
    <property type="molecule type" value="Genomic_DNA"/>
</dbReference>
<reference evidence="2 3" key="1">
    <citation type="submission" date="2016-12" db="EMBL/GenBank/DDBJ databases">
        <title>Diversity of luminous bacteria.</title>
        <authorList>
            <person name="Yoshizawa S."/>
            <person name="Kogure K."/>
        </authorList>
    </citation>
    <scope>NUCLEOTIDE SEQUENCE [LARGE SCALE GENOMIC DNA]</scope>
    <source>
        <strain evidence="2 3">ATCC 33715</strain>
    </source>
</reference>